<comment type="subunit">
    <text evidence="6">The 26S proteasome consists of a 20S proteasome core and two 19S regulatory subunits.</text>
</comment>
<dbReference type="EMBL" id="JAGTXO010000041">
    <property type="protein sequence ID" value="KAG8459380.1"/>
    <property type="molecule type" value="Genomic_DNA"/>
</dbReference>
<sequence>MASIGTGYDQSTSTFSPDGRIFQVEYAVKAVDTSGSTAIGVKCVDGVVLAVEKSLVSKMMVHNTHKRIFHLDEHIGMAVSGVQADARNVMNRGRGEATQYRSTYGDAIPGDVIATRLAGYMHLHTMYWWLRPFGTSVLIGSYDQDGPQLHDVDPSGLSYRHFAAAVGKAKTAAKSQLEKLPLSTLTCRQAVPELAKIMYSIHDDLKEKTFEIEISWVCEESGKKHTHIPADLLTSAVAAGKAAKEAEE</sequence>
<dbReference type="GO" id="GO:0006511">
    <property type="term" value="P:ubiquitin-dependent protein catabolic process"/>
    <property type="evidence" value="ECO:0007669"/>
    <property type="project" value="InterPro"/>
</dbReference>
<keyword evidence="4 6" id="KW-0539">Nucleus</keyword>
<dbReference type="SUPFAM" id="SSF56235">
    <property type="entry name" value="N-terminal nucleophile aminohydrolases (Ntn hydrolases)"/>
    <property type="match status" value="1"/>
</dbReference>
<dbReference type="PROSITE" id="PS51475">
    <property type="entry name" value="PROTEASOME_ALPHA_2"/>
    <property type="match status" value="1"/>
</dbReference>
<dbReference type="PROSITE" id="PS00388">
    <property type="entry name" value="PROTEASOME_ALPHA_1"/>
    <property type="match status" value="1"/>
</dbReference>
<dbReference type="Proteomes" id="UP000751190">
    <property type="component" value="Unassembled WGS sequence"/>
</dbReference>
<comment type="caution">
    <text evidence="8">The sequence shown here is derived from an EMBL/GenBank/DDBJ whole genome shotgun (WGS) entry which is preliminary data.</text>
</comment>
<keyword evidence="9" id="KW-1185">Reference proteome</keyword>
<dbReference type="Pfam" id="PF10584">
    <property type="entry name" value="Proteasome_A_N"/>
    <property type="match status" value="1"/>
</dbReference>
<evidence type="ECO:0000256" key="3">
    <source>
        <dbReference type="ARBA" id="ARBA00022942"/>
    </source>
</evidence>
<dbReference type="FunFam" id="3.60.20.10:FF:000007">
    <property type="entry name" value="Proteasome subunit alpha type"/>
    <property type="match status" value="1"/>
</dbReference>
<keyword evidence="2 6" id="KW-0963">Cytoplasm</keyword>
<evidence type="ECO:0000256" key="2">
    <source>
        <dbReference type="ARBA" id="ARBA00022490"/>
    </source>
</evidence>
<protein>
    <recommendedName>
        <fullName evidence="6">Proteasome subunit alpha type</fullName>
    </recommendedName>
</protein>
<dbReference type="InterPro" id="IPR000426">
    <property type="entry name" value="Proteasome_asu_N"/>
</dbReference>
<dbReference type="CDD" id="cd03751">
    <property type="entry name" value="proteasome_alpha_type_3"/>
    <property type="match status" value="1"/>
</dbReference>
<dbReference type="Gene3D" id="3.60.20.10">
    <property type="entry name" value="Glutamine Phosphoribosylpyrophosphate, subunit 1, domain 1"/>
    <property type="match status" value="1"/>
</dbReference>
<evidence type="ECO:0000256" key="1">
    <source>
        <dbReference type="ARBA" id="ARBA00002000"/>
    </source>
</evidence>
<dbReference type="OMA" id="VEPNGAC"/>
<evidence type="ECO:0000256" key="4">
    <source>
        <dbReference type="ARBA" id="ARBA00023242"/>
    </source>
</evidence>
<evidence type="ECO:0000313" key="9">
    <source>
        <dbReference type="Proteomes" id="UP000751190"/>
    </source>
</evidence>
<dbReference type="InterPro" id="IPR001353">
    <property type="entry name" value="Proteasome_sua/b"/>
</dbReference>
<comment type="function">
    <text evidence="1">The proteasome is a multicatalytic proteinase complex which is characterized by its ability to cleave peptides with Arg, Phe, Tyr, Leu, and Glu adjacent to the leaving group at neutral or slightly basic pH. The proteasome has an ATP-dependent proteolytic activity.</text>
</comment>
<evidence type="ECO:0000256" key="6">
    <source>
        <dbReference type="RuleBase" id="RU000551"/>
    </source>
</evidence>
<evidence type="ECO:0000259" key="7">
    <source>
        <dbReference type="PROSITE" id="PS00388"/>
    </source>
</evidence>
<dbReference type="InterPro" id="IPR050115">
    <property type="entry name" value="Proteasome_alpha"/>
</dbReference>
<dbReference type="GO" id="GO:0005737">
    <property type="term" value="C:cytoplasm"/>
    <property type="evidence" value="ECO:0007669"/>
    <property type="project" value="UniProtKB-SubCell"/>
</dbReference>
<dbReference type="InterPro" id="IPR029055">
    <property type="entry name" value="Ntn_hydrolases_N"/>
</dbReference>
<name>A0A8J6C6Z0_DIALT</name>
<feature type="domain" description="Proteasome alpha-type subunits" evidence="7">
    <location>
        <begin position="8"/>
        <end position="30"/>
    </location>
</feature>
<dbReference type="AlphaFoldDB" id="A0A8J6C6Z0"/>
<evidence type="ECO:0000256" key="5">
    <source>
        <dbReference type="PROSITE-ProRule" id="PRU00808"/>
    </source>
</evidence>
<dbReference type="InterPro" id="IPR023332">
    <property type="entry name" value="Proteasome_alpha-type"/>
</dbReference>
<gene>
    <name evidence="8" type="ORF">KFE25_013016</name>
</gene>
<keyword evidence="3 5" id="KW-0647">Proteasome</keyword>
<dbReference type="PANTHER" id="PTHR11599">
    <property type="entry name" value="PROTEASOME SUBUNIT ALPHA/BETA"/>
    <property type="match status" value="1"/>
</dbReference>
<dbReference type="SMART" id="SM00948">
    <property type="entry name" value="Proteasome_A_N"/>
    <property type="match status" value="1"/>
</dbReference>
<dbReference type="GO" id="GO:0019773">
    <property type="term" value="C:proteasome core complex, alpha-subunit complex"/>
    <property type="evidence" value="ECO:0007669"/>
    <property type="project" value="UniProtKB-UniRule"/>
</dbReference>
<dbReference type="OrthoDB" id="431557at2759"/>
<evidence type="ECO:0000313" key="8">
    <source>
        <dbReference type="EMBL" id="KAG8459380.1"/>
    </source>
</evidence>
<comment type="similarity">
    <text evidence="5 6">Belongs to the peptidase T1A family.</text>
</comment>
<proteinExistence type="inferred from homology"/>
<comment type="subcellular location">
    <subcellularLocation>
        <location evidence="6">Cytoplasm</location>
    </subcellularLocation>
    <subcellularLocation>
        <location evidence="6">Nucleus</location>
    </subcellularLocation>
</comment>
<dbReference type="GO" id="GO:0005634">
    <property type="term" value="C:nucleus"/>
    <property type="evidence" value="ECO:0007669"/>
    <property type="project" value="UniProtKB-SubCell"/>
</dbReference>
<reference evidence="8" key="1">
    <citation type="submission" date="2021-05" db="EMBL/GenBank/DDBJ databases">
        <title>The genome of the haptophyte Pavlova lutheri (Diacronema luteri, Pavlovales) - a model for lipid biosynthesis in eukaryotic algae.</title>
        <authorList>
            <person name="Hulatt C.J."/>
            <person name="Posewitz M.C."/>
        </authorList>
    </citation>
    <scope>NUCLEOTIDE SEQUENCE</scope>
    <source>
        <strain evidence="8">NIVA-4/92</strain>
    </source>
</reference>
<dbReference type="Pfam" id="PF00227">
    <property type="entry name" value="Proteasome"/>
    <property type="match status" value="1"/>
</dbReference>
<accession>A0A8J6C6Z0</accession>
<organism evidence="8 9">
    <name type="scientific">Diacronema lutheri</name>
    <name type="common">Unicellular marine alga</name>
    <name type="synonym">Monochrysis lutheri</name>
    <dbReference type="NCBI Taxonomy" id="2081491"/>
    <lineage>
        <taxon>Eukaryota</taxon>
        <taxon>Haptista</taxon>
        <taxon>Haptophyta</taxon>
        <taxon>Pavlovophyceae</taxon>
        <taxon>Pavlovales</taxon>
        <taxon>Pavlovaceae</taxon>
        <taxon>Diacronema</taxon>
    </lineage>
</organism>